<dbReference type="InterPro" id="IPR011029">
    <property type="entry name" value="DEATH-like_dom_sf"/>
</dbReference>
<evidence type="ECO:0000259" key="2">
    <source>
        <dbReference type="PROSITE" id="PS50209"/>
    </source>
</evidence>
<dbReference type="EMBL" id="CAJPWZ010000458">
    <property type="protein sequence ID" value="CAG2193057.1"/>
    <property type="molecule type" value="Genomic_DNA"/>
</dbReference>
<feature type="region of interest" description="Disordered" evidence="1">
    <location>
        <begin position="210"/>
        <end position="235"/>
    </location>
</feature>
<dbReference type="GO" id="GO:0042981">
    <property type="term" value="P:regulation of apoptotic process"/>
    <property type="evidence" value="ECO:0007669"/>
    <property type="project" value="InterPro"/>
</dbReference>
<dbReference type="Gene3D" id="1.20.5.170">
    <property type="match status" value="1"/>
</dbReference>
<dbReference type="Proteomes" id="UP000683360">
    <property type="component" value="Unassembled WGS sequence"/>
</dbReference>
<dbReference type="PROSITE" id="PS50209">
    <property type="entry name" value="CARD"/>
    <property type="match status" value="1"/>
</dbReference>
<feature type="domain" description="CARD" evidence="2">
    <location>
        <begin position="22"/>
        <end position="98"/>
    </location>
</feature>
<sequence length="304" mass="35374">MLKEILIHLDSTWNLNDPQTGMDPKQLRALNQCHRDILRDLDIDKQFLLSLYIDNLITEAQSKDIEHETSRRAKASKLMEVLPRRGPSIFPQFVNKLRRDYSWIAGKLDTEYEKAQKEMPKDINSKLIDVINNQLCPLVYGVDDQNSLLPSETHPGHLVNQLSDTVHTLQYRSYRALGISTRDPATTYMSLPRLIDRKVHSLQNSFNEMKSSLSEEKKKNKTNIPVDKKSTKEATKMKKELEKMKEANKKLDSSLKGRNKKIQSLSCENLTLQTQNRQLRDRVEELEKEALVYHRGAMITEWRM</sequence>
<feature type="compositionally biased region" description="Basic and acidic residues" evidence="1">
    <location>
        <begin position="226"/>
        <end position="235"/>
    </location>
</feature>
<dbReference type="CDD" id="cd01671">
    <property type="entry name" value="CARD"/>
    <property type="match status" value="1"/>
</dbReference>
<comment type="caution">
    <text evidence="3">The sequence shown here is derived from an EMBL/GenBank/DDBJ whole genome shotgun (WGS) entry which is preliminary data.</text>
</comment>
<dbReference type="Pfam" id="PF00619">
    <property type="entry name" value="CARD"/>
    <property type="match status" value="1"/>
</dbReference>
<evidence type="ECO:0000313" key="3">
    <source>
        <dbReference type="EMBL" id="CAG2193057.1"/>
    </source>
</evidence>
<evidence type="ECO:0000256" key="1">
    <source>
        <dbReference type="SAM" id="MobiDB-lite"/>
    </source>
</evidence>
<proteinExistence type="predicted"/>
<dbReference type="AlphaFoldDB" id="A0A8S3QCC9"/>
<dbReference type="InterPro" id="IPR001315">
    <property type="entry name" value="CARD"/>
</dbReference>
<accession>A0A8S3QCC9</accession>
<evidence type="ECO:0000313" key="4">
    <source>
        <dbReference type="Proteomes" id="UP000683360"/>
    </source>
</evidence>
<organism evidence="3 4">
    <name type="scientific">Mytilus edulis</name>
    <name type="common">Blue mussel</name>
    <dbReference type="NCBI Taxonomy" id="6550"/>
    <lineage>
        <taxon>Eukaryota</taxon>
        <taxon>Metazoa</taxon>
        <taxon>Spiralia</taxon>
        <taxon>Lophotrochozoa</taxon>
        <taxon>Mollusca</taxon>
        <taxon>Bivalvia</taxon>
        <taxon>Autobranchia</taxon>
        <taxon>Pteriomorphia</taxon>
        <taxon>Mytilida</taxon>
        <taxon>Mytiloidea</taxon>
        <taxon>Mytilidae</taxon>
        <taxon>Mytilinae</taxon>
        <taxon>Mytilus</taxon>
    </lineage>
</organism>
<dbReference type="Gene3D" id="1.10.533.10">
    <property type="entry name" value="Death Domain, Fas"/>
    <property type="match status" value="1"/>
</dbReference>
<protein>
    <recommendedName>
        <fullName evidence="2">CARD domain-containing protein</fullName>
    </recommendedName>
</protein>
<name>A0A8S3QCC9_MYTED</name>
<dbReference type="SUPFAM" id="SSF47986">
    <property type="entry name" value="DEATH domain"/>
    <property type="match status" value="1"/>
</dbReference>
<keyword evidence="4" id="KW-1185">Reference proteome</keyword>
<dbReference type="OrthoDB" id="10031931at2759"/>
<reference evidence="3" key="1">
    <citation type="submission" date="2021-03" db="EMBL/GenBank/DDBJ databases">
        <authorList>
            <person name="Bekaert M."/>
        </authorList>
    </citation>
    <scope>NUCLEOTIDE SEQUENCE</scope>
</reference>
<gene>
    <name evidence="3" type="ORF">MEDL_8178</name>
</gene>